<proteinExistence type="predicted"/>
<evidence type="ECO:0000256" key="1">
    <source>
        <dbReference type="ARBA" id="ARBA00004370"/>
    </source>
</evidence>
<accession>A0ABN3PGG9</accession>
<evidence type="ECO:0000313" key="4">
    <source>
        <dbReference type="Proteomes" id="UP001501509"/>
    </source>
</evidence>
<sequence>MKWTGNLLIVAALVLLAWSGWSLYDSRGGENDLGEDRDLVLTTGKRQVAALNSMDWSQSDAGLRQWLASSTGPLHDQLQRESAASKQKIVAARTTAVATVDDAAVLSLDQRSGTAQLIATVQIRLTPQAGQPTVQRKRYEAGLTRTPAGWKLKSLTAIPVSAS</sequence>
<comment type="subcellular location">
    <subcellularLocation>
        <location evidence="1">Membrane</location>
    </subcellularLocation>
</comment>
<dbReference type="PANTHER" id="PTHR37042">
    <property type="entry name" value="OUTER MEMBRANE PROTEIN RV1973"/>
    <property type="match status" value="1"/>
</dbReference>
<comment type="caution">
    <text evidence="3">The sequence shown here is derived from an EMBL/GenBank/DDBJ whole genome shotgun (WGS) entry which is preliminary data.</text>
</comment>
<name>A0ABN3PGG9_9ACTN</name>
<gene>
    <name evidence="3" type="ORF">GCM10010411_14870</name>
</gene>
<organism evidence="3 4">
    <name type="scientific">Actinomadura fulvescens</name>
    <dbReference type="NCBI Taxonomy" id="46160"/>
    <lineage>
        <taxon>Bacteria</taxon>
        <taxon>Bacillati</taxon>
        <taxon>Actinomycetota</taxon>
        <taxon>Actinomycetes</taxon>
        <taxon>Streptosporangiales</taxon>
        <taxon>Thermomonosporaceae</taxon>
        <taxon>Actinomadura</taxon>
    </lineage>
</organism>
<keyword evidence="4" id="KW-1185">Reference proteome</keyword>
<dbReference type="EMBL" id="BAAATD010000002">
    <property type="protein sequence ID" value="GAA2583246.1"/>
    <property type="molecule type" value="Genomic_DNA"/>
</dbReference>
<evidence type="ECO:0008006" key="5">
    <source>
        <dbReference type="Google" id="ProtNLM"/>
    </source>
</evidence>
<evidence type="ECO:0000313" key="3">
    <source>
        <dbReference type="EMBL" id="GAA2583246.1"/>
    </source>
</evidence>
<reference evidence="3 4" key="1">
    <citation type="journal article" date="2019" name="Int. J. Syst. Evol. Microbiol.">
        <title>The Global Catalogue of Microorganisms (GCM) 10K type strain sequencing project: providing services to taxonomists for standard genome sequencing and annotation.</title>
        <authorList>
            <consortium name="The Broad Institute Genomics Platform"/>
            <consortium name="The Broad Institute Genome Sequencing Center for Infectious Disease"/>
            <person name="Wu L."/>
            <person name="Ma J."/>
        </authorList>
    </citation>
    <scope>NUCLEOTIDE SEQUENCE [LARGE SCALE GENOMIC DNA]</scope>
    <source>
        <strain evidence="3 4">JCM 6833</strain>
    </source>
</reference>
<dbReference type="RefSeq" id="WP_344539005.1">
    <property type="nucleotide sequence ID" value="NZ_BAAATD010000002.1"/>
</dbReference>
<dbReference type="Proteomes" id="UP001501509">
    <property type="component" value="Unassembled WGS sequence"/>
</dbReference>
<evidence type="ECO:0000256" key="2">
    <source>
        <dbReference type="ARBA" id="ARBA00023136"/>
    </source>
</evidence>
<keyword evidence="2" id="KW-0472">Membrane</keyword>
<dbReference type="PANTHER" id="PTHR37042:SF4">
    <property type="entry name" value="OUTER MEMBRANE PROTEIN RV1973"/>
    <property type="match status" value="1"/>
</dbReference>
<protein>
    <recommendedName>
        <fullName evidence="5">Mce-associated membrane protein</fullName>
    </recommendedName>
</protein>